<dbReference type="Gene3D" id="3.40.50.150">
    <property type="entry name" value="Vaccinia Virus protein VP39"/>
    <property type="match status" value="1"/>
</dbReference>
<evidence type="ECO:0000313" key="3">
    <source>
        <dbReference type="Proteomes" id="UP000199630"/>
    </source>
</evidence>
<protein>
    <submittedName>
        <fullName evidence="2">Predicted methyltransferase, contains TPR repeat</fullName>
    </submittedName>
</protein>
<dbReference type="GO" id="GO:0008757">
    <property type="term" value="F:S-adenosylmethionine-dependent methyltransferase activity"/>
    <property type="evidence" value="ECO:0007669"/>
    <property type="project" value="InterPro"/>
</dbReference>
<dbReference type="PANTHER" id="PTHR43861:SF1">
    <property type="entry name" value="TRANS-ACONITATE 2-METHYLTRANSFERASE"/>
    <property type="match status" value="1"/>
</dbReference>
<sequence>MKKMAGSLFSSGDLTVDRRASFAETLAHLGDLAGAVETLAGALDLVPGWVAGWFRLGEWLEALGETDAACAAWERAILADPCDALGAGLKRDLARKVPMAEAMPAAFVELLFDQYAPRFERSLVEKLGYRGPEILRDSLLLTGRTRFEHVLDLGCGTGLMGGAIRPFCDQLSGYDISEGMLVEADRKGIYDLLEKQDIARLELGAERYDLILAADVFIYLGALERIMSWCAGSLADHGVLAFTVELGAAPVELRDTRRFAHSQAYVEALLAEAGFGRVTMTPCTLREDRGEAIAALAVVATDLVGVRDREGDGETLIRA</sequence>
<dbReference type="AlphaFoldDB" id="A0A1I3VE85"/>
<dbReference type="GO" id="GO:0032259">
    <property type="term" value="P:methylation"/>
    <property type="evidence" value="ECO:0007669"/>
    <property type="project" value="UniProtKB-KW"/>
</dbReference>
<dbReference type="InterPro" id="IPR029063">
    <property type="entry name" value="SAM-dependent_MTases_sf"/>
</dbReference>
<feature type="domain" description="Methyltransferase type 11" evidence="1">
    <location>
        <begin position="151"/>
        <end position="242"/>
    </location>
</feature>
<dbReference type="Proteomes" id="UP000199630">
    <property type="component" value="Unassembled WGS sequence"/>
</dbReference>
<gene>
    <name evidence="2" type="ORF">SAMN04487991_3289</name>
</gene>
<dbReference type="InterPro" id="IPR011990">
    <property type="entry name" value="TPR-like_helical_dom_sf"/>
</dbReference>
<organism evidence="2 3">
    <name type="scientific">Celeribacter neptunius</name>
    <dbReference type="NCBI Taxonomy" id="588602"/>
    <lineage>
        <taxon>Bacteria</taxon>
        <taxon>Pseudomonadati</taxon>
        <taxon>Pseudomonadota</taxon>
        <taxon>Alphaproteobacteria</taxon>
        <taxon>Rhodobacterales</taxon>
        <taxon>Roseobacteraceae</taxon>
        <taxon>Celeribacter</taxon>
    </lineage>
</organism>
<dbReference type="Gene3D" id="1.25.40.10">
    <property type="entry name" value="Tetratricopeptide repeat domain"/>
    <property type="match status" value="1"/>
</dbReference>
<dbReference type="InterPro" id="IPR013216">
    <property type="entry name" value="Methyltransf_11"/>
</dbReference>
<evidence type="ECO:0000259" key="1">
    <source>
        <dbReference type="Pfam" id="PF08241"/>
    </source>
</evidence>
<reference evidence="3" key="1">
    <citation type="submission" date="2016-10" db="EMBL/GenBank/DDBJ databases">
        <authorList>
            <person name="Varghese N."/>
            <person name="Submissions S."/>
        </authorList>
    </citation>
    <scope>NUCLEOTIDE SEQUENCE [LARGE SCALE GENOMIC DNA]</scope>
    <source>
        <strain evidence="3">DSM 26471</strain>
    </source>
</reference>
<evidence type="ECO:0000313" key="2">
    <source>
        <dbReference type="EMBL" id="SFJ92471.1"/>
    </source>
</evidence>
<dbReference type="EMBL" id="FORH01000007">
    <property type="protein sequence ID" value="SFJ92471.1"/>
    <property type="molecule type" value="Genomic_DNA"/>
</dbReference>
<proteinExistence type="predicted"/>
<dbReference type="SUPFAM" id="SSF53335">
    <property type="entry name" value="S-adenosyl-L-methionine-dependent methyltransferases"/>
    <property type="match status" value="1"/>
</dbReference>
<dbReference type="PANTHER" id="PTHR43861">
    <property type="entry name" value="TRANS-ACONITATE 2-METHYLTRANSFERASE-RELATED"/>
    <property type="match status" value="1"/>
</dbReference>
<keyword evidence="3" id="KW-1185">Reference proteome</keyword>
<dbReference type="Pfam" id="PF08241">
    <property type="entry name" value="Methyltransf_11"/>
    <property type="match status" value="1"/>
</dbReference>
<dbReference type="STRING" id="588602.SAMN04487991_3289"/>
<dbReference type="SUPFAM" id="SSF48452">
    <property type="entry name" value="TPR-like"/>
    <property type="match status" value="1"/>
</dbReference>
<accession>A0A1I3VE85</accession>
<keyword evidence="2" id="KW-0808">Transferase</keyword>
<name>A0A1I3VE85_9RHOB</name>
<dbReference type="CDD" id="cd02440">
    <property type="entry name" value="AdoMet_MTases"/>
    <property type="match status" value="1"/>
</dbReference>
<keyword evidence="2" id="KW-0489">Methyltransferase</keyword>